<accession>A0A843TKU5</accession>
<proteinExistence type="predicted"/>
<feature type="region of interest" description="Disordered" evidence="2">
    <location>
        <begin position="48"/>
        <end position="88"/>
    </location>
</feature>
<evidence type="ECO:0000313" key="3">
    <source>
        <dbReference type="EMBL" id="MQL71511.1"/>
    </source>
</evidence>
<organism evidence="3 4">
    <name type="scientific">Colocasia esculenta</name>
    <name type="common">Wild taro</name>
    <name type="synonym">Arum esculentum</name>
    <dbReference type="NCBI Taxonomy" id="4460"/>
    <lineage>
        <taxon>Eukaryota</taxon>
        <taxon>Viridiplantae</taxon>
        <taxon>Streptophyta</taxon>
        <taxon>Embryophyta</taxon>
        <taxon>Tracheophyta</taxon>
        <taxon>Spermatophyta</taxon>
        <taxon>Magnoliopsida</taxon>
        <taxon>Liliopsida</taxon>
        <taxon>Araceae</taxon>
        <taxon>Aroideae</taxon>
        <taxon>Colocasieae</taxon>
        <taxon>Colocasia</taxon>
    </lineage>
</organism>
<evidence type="ECO:0000313" key="4">
    <source>
        <dbReference type="Proteomes" id="UP000652761"/>
    </source>
</evidence>
<sequence>MYLSTDCTGEHDKLKEKLEKTEENLKDKSEDLSRYDDEDDILLFRNQEVVPEKDPQEEEPQIEPPQAPPPLEHPPQMQDLPRPSTVTN</sequence>
<dbReference type="AlphaFoldDB" id="A0A843TKU5"/>
<dbReference type="EMBL" id="NMUH01000100">
    <property type="protein sequence ID" value="MQL71511.1"/>
    <property type="molecule type" value="Genomic_DNA"/>
</dbReference>
<comment type="caution">
    <text evidence="3">The sequence shown here is derived from an EMBL/GenBank/DDBJ whole genome shotgun (WGS) entry which is preliminary data.</text>
</comment>
<keyword evidence="4" id="KW-1185">Reference proteome</keyword>
<feature type="coiled-coil region" evidence="1">
    <location>
        <begin position="4"/>
        <end position="38"/>
    </location>
</feature>
<evidence type="ECO:0000256" key="1">
    <source>
        <dbReference type="SAM" id="Coils"/>
    </source>
</evidence>
<feature type="compositionally biased region" description="Pro residues" evidence="2">
    <location>
        <begin position="62"/>
        <end position="73"/>
    </location>
</feature>
<feature type="non-terminal residue" evidence="3">
    <location>
        <position position="88"/>
    </location>
</feature>
<keyword evidence="1" id="KW-0175">Coiled coil</keyword>
<protein>
    <submittedName>
        <fullName evidence="3">Uncharacterized protein</fullName>
    </submittedName>
</protein>
<name>A0A843TKU5_COLES</name>
<gene>
    <name evidence="3" type="ORF">Taro_003821</name>
</gene>
<dbReference type="Proteomes" id="UP000652761">
    <property type="component" value="Unassembled WGS sequence"/>
</dbReference>
<reference evidence="3" key="1">
    <citation type="submission" date="2017-07" db="EMBL/GenBank/DDBJ databases">
        <title>Taro Niue Genome Assembly and Annotation.</title>
        <authorList>
            <person name="Atibalentja N."/>
            <person name="Keating K."/>
            <person name="Fields C.J."/>
        </authorList>
    </citation>
    <scope>NUCLEOTIDE SEQUENCE</scope>
    <source>
        <strain evidence="3">Niue_2</strain>
        <tissue evidence="3">Leaf</tissue>
    </source>
</reference>
<evidence type="ECO:0000256" key="2">
    <source>
        <dbReference type="SAM" id="MobiDB-lite"/>
    </source>
</evidence>